<proteinExistence type="inferred from homology"/>
<evidence type="ECO:0000313" key="6">
    <source>
        <dbReference type="EMBL" id="TWT33153.1"/>
    </source>
</evidence>
<sequence length="68" mass="7798">MNANELREMSDDQLVATLKDAAESIFRLKMQAQTERLDAPTELRRRRRLIARIKTIQNERARAAASAS</sequence>
<protein>
    <recommendedName>
        <fullName evidence="4 5">Large ribosomal subunit protein uL29</fullName>
    </recommendedName>
</protein>
<dbReference type="EMBL" id="SJPF01000003">
    <property type="protein sequence ID" value="TWT33153.1"/>
    <property type="molecule type" value="Genomic_DNA"/>
</dbReference>
<dbReference type="Proteomes" id="UP000318878">
    <property type="component" value="Unassembled WGS sequence"/>
</dbReference>
<dbReference type="RefSeq" id="WP_146432767.1">
    <property type="nucleotide sequence ID" value="NZ_SJPF01000003.1"/>
</dbReference>
<evidence type="ECO:0000256" key="3">
    <source>
        <dbReference type="ARBA" id="ARBA00023274"/>
    </source>
</evidence>
<dbReference type="Gene3D" id="1.10.287.310">
    <property type="match status" value="1"/>
</dbReference>
<keyword evidence="3 5" id="KW-0687">Ribonucleoprotein</keyword>
<evidence type="ECO:0000313" key="7">
    <source>
        <dbReference type="Proteomes" id="UP000318878"/>
    </source>
</evidence>
<keyword evidence="7" id="KW-1185">Reference proteome</keyword>
<dbReference type="OrthoDB" id="9815192at2"/>
<evidence type="ECO:0000256" key="2">
    <source>
        <dbReference type="ARBA" id="ARBA00022980"/>
    </source>
</evidence>
<dbReference type="PANTHER" id="PTHR10916:SF0">
    <property type="entry name" value="LARGE RIBOSOMAL SUBUNIT PROTEIN UL29C"/>
    <property type="match status" value="1"/>
</dbReference>
<accession>A0A5C5V5C0</accession>
<dbReference type="Pfam" id="PF00831">
    <property type="entry name" value="Ribosomal_L29"/>
    <property type="match status" value="1"/>
</dbReference>
<dbReference type="InterPro" id="IPR036049">
    <property type="entry name" value="Ribosomal_uL29_sf"/>
</dbReference>
<gene>
    <name evidence="5" type="primary">rpmC</name>
    <name evidence="6" type="ORF">Enr8_29780</name>
</gene>
<dbReference type="GO" id="GO:0003735">
    <property type="term" value="F:structural constituent of ribosome"/>
    <property type="evidence" value="ECO:0007669"/>
    <property type="project" value="InterPro"/>
</dbReference>
<evidence type="ECO:0000256" key="4">
    <source>
        <dbReference type="ARBA" id="ARBA00035204"/>
    </source>
</evidence>
<dbReference type="PANTHER" id="PTHR10916">
    <property type="entry name" value="60S RIBOSOMAL PROTEIN L35/50S RIBOSOMAL PROTEIN L29"/>
    <property type="match status" value="1"/>
</dbReference>
<name>A0A5C5V5C0_9BACT</name>
<dbReference type="NCBIfam" id="TIGR00012">
    <property type="entry name" value="L29"/>
    <property type="match status" value="1"/>
</dbReference>
<dbReference type="SUPFAM" id="SSF46561">
    <property type="entry name" value="Ribosomal protein L29 (L29p)"/>
    <property type="match status" value="1"/>
</dbReference>
<dbReference type="GO" id="GO:0022625">
    <property type="term" value="C:cytosolic large ribosomal subunit"/>
    <property type="evidence" value="ECO:0007669"/>
    <property type="project" value="TreeGrafter"/>
</dbReference>
<dbReference type="GO" id="GO:0006412">
    <property type="term" value="P:translation"/>
    <property type="evidence" value="ECO:0007669"/>
    <property type="project" value="UniProtKB-UniRule"/>
</dbReference>
<dbReference type="HAMAP" id="MF_00374">
    <property type="entry name" value="Ribosomal_uL29"/>
    <property type="match status" value="1"/>
</dbReference>
<organism evidence="6 7">
    <name type="scientific">Blastopirellula retiformator</name>
    <dbReference type="NCBI Taxonomy" id="2527970"/>
    <lineage>
        <taxon>Bacteria</taxon>
        <taxon>Pseudomonadati</taxon>
        <taxon>Planctomycetota</taxon>
        <taxon>Planctomycetia</taxon>
        <taxon>Pirellulales</taxon>
        <taxon>Pirellulaceae</taxon>
        <taxon>Blastopirellula</taxon>
    </lineage>
</organism>
<dbReference type="AlphaFoldDB" id="A0A5C5V5C0"/>
<reference evidence="6 7" key="1">
    <citation type="submission" date="2019-02" db="EMBL/GenBank/DDBJ databases">
        <title>Deep-cultivation of Planctomycetes and their phenomic and genomic characterization uncovers novel biology.</title>
        <authorList>
            <person name="Wiegand S."/>
            <person name="Jogler M."/>
            <person name="Boedeker C."/>
            <person name="Pinto D."/>
            <person name="Vollmers J."/>
            <person name="Rivas-Marin E."/>
            <person name="Kohn T."/>
            <person name="Peeters S.H."/>
            <person name="Heuer A."/>
            <person name="Rast P."/>
            <person name="Oberbeckmann S."/>
            <person name="Bunk B."/>
            <person name="Jeske O."/>
            <person name="Meyerdierks A."/>
            <person name="Storesund J.E."/>
            <person name="Kallscheuer N."/>
            <person name="Luecker S."/>
            <person name="Lage O.M."/>
            <person name="Pohl T."/>
            <person name="Merkel B.J."/>
            <person name="Hornburger P."/>
            <person name="Mueller R.-W."/>
            <person name="Bruemmer F."/>
            <person name="Labrenz M."/>
            <person name="Spormann A.M."/>
            <person name="Op Den Camp H."/>
            <person name="Overmann J."/>
            <person name="Amann R."/>
            <person name="Jetten M.S.M."/>
            <person name="Mascher T."/>
            <person name="Medema M.H."/>
            <person name="Devos D.P."/>
            <person name="Kaster A.-K."/>
            <person name="Ovreas L."/>
            <person name="Rohde M."/>
            <person name="Galperin M.Y."/>
            <person name="Jogler C."/>
        </authorList>
    </citation>
    <scope>NUCLEOTIDE SEQUENCE [LARGE SCALE GENOMIC DNA]</scope>
    <source>
        <strain evidence="6 7">Enr8</strain>
    </source>
</reference>
<evidence type="ECO:0000256" key="1">
    <source>
        <dbReference type="ARBA" id="ARBA00009254"/>
    </source>
</evidence>
<dbReference type="InterPro" id="IPR001854">
    <property type="entry name" value="Ribosomal_uL29"/>
</dbReference>
<comment type="similarity">
    <text evidence="1 5">Belongs to the universal ribosomal protein uL29 family.</text>
</comment>
<comment type="caution">
    <text evidence="6">The sequence shown here is derived from an EMBL/GenBank/DDBJ whole genome shotgun (WGS) entry which is preliminary data.</text>
</comment>
<dbReference type="InterPro" id="IPR050063">
    <property type="entry name" value="Ribosomal_protein_uL29"/>
</dbReference>
<keyword evidence="2 5" id="KW-0689">Ribosomal protein</keyword>
<evidence type="ECO:0000256" key="5">
    <source>
        <dbReference type="HAMAP-Rule" id="MF_00374"/>
    </source>
</evidence>